<organism evidence="1 2">
    <name type="scientific">Rubritalea profundi</name>
    <dbReference type="NCBI Taxonomy" id="1658618"/>
    <lineage>
        <taxon>Bacteria</taxon>
        <taxon>Pseudomonadati</taxon>
        <taxon>Verrucomicrobiota</taxon>
        <taxon>Verrucomicrobiia</taxon>
        <taxon>Verrucomicrobiales</taxon>
        <taxon>Rubritaleaceae</taxon>
        <taxon>Rubritalea</taxon>
    </lineage>
</organism>
<sequence length="88" mass="9369">MIWLHAPHLPVVAGKAHNIQLPMDGTTTTMTVFREKGIGQKLTTGEALMQTKASLAGKAKKSANFHMCLAEINQLVDSKPGGASREVG</sequence>
<proteinExistence type="predicted"/>
<accession>A0A2S7U3G6</accession>
<evidence type="ECO:0000313" key="1">
    <source>
        <dbReference type="EMBL" id="PQJ29566.1"/>
    </source>
</evidence>
<protein>
    <submittedName>
        <fullName evidence="1">Uncharacterized protein</fullName>
    </submittedName>
</protein>
<dbReference type="RefSeq" id="WP_165788871.1">
    <property type="nucleotide sequence ID" value="NZ_MQWA01000001.1"/>
</dbReference>
<comment type="caution">
    <text evidence="1">The sequence shown here is derived from an EMBL/GenBank/DDBJ whole genome shotgun (WGS) entry which is preliminary data.</text>
</comment>
<gene>
    <name evidence="1" type="ORF">BSZ32_14410</name>
</gene>
<name>A0A2S7U3G6_9BACT</name>
<dbReference type="Proteomes" id="UP000239907">
    <property type="component" value="Unassembled WGS sequence"/>
</dbReference>
<reference evidence="1 2" key="1">
    <citation type="submission" date="2016-12" db="EMBL/GenBank/DDBJ databases">
        <title>Study of bacterial adaptation to deep sea.</title>
        <authorList>
            <person name="Song J."/>
            <person name="Yoshizawa S."/>
            <person name="Kogure K."/>
        </authorList>
    </citation>
    <scope>NUCLEOTIDE SEQUENCE [LARGE SCALE GENOMIC DNA]</scope>
    <source>
        <strain evidence="1 2">SAORIC-165</strain>
    </source>
</reference>
<dbReference type="AlphaFoldDB" id="A0A2S7U3G6"/>
<keyword evidence="2" id="KW-1185">Reference proteome</keyword>
<dbReference type="EMBL" id="MQWA01000001">
    <property type="protein sequence ID" value="PQJ29566.1"/>
    <property type="molecule type" value="Genomic_DNA"/>
</dbReference>
<evidence type="ECO:0000313" key="2">
    <source>
        <dbReference type="Proteomes" id="UP000239907"/>
    </source>
</evidence>